<comment type="caution">
    <text evidence="1">The sequence shown here is derived from an EMBL/GenBank/DDBJ whole genome shotgun (WGS) entry which is preliminary data.</text>
</comment>
<organism evidence="1 2">
    <name type="scientific">Catharanthus roseus</name>
    <name type="common">Madagascar periwinkle</name>
    <name type="synonym">Vinca rosea</name>
    <dbReference type="NCBI Taxonomy" id="4058"/>
    <lineage>
        <taxon>Eukaryota</taxon>
        <taxon>Viridiplantae</taxon>
        <taxon>Streptophyta</taxon>
        <taxon>Embryophyta</taxon>
        <taxon>Tracheophyta</taxon>
        <taxon>Spermatophyta</taxon>
        <taxon>Magnoliopsida</taxon>
        <taxon>eudicotyledons</taxon>
        <taxon>Gunneridae</taxon>
        <taxon>Pentapetalae</taxon>
        <taxon>asterids</taxon>
        <taxon>lamiids</taxon>
        <taxon>Gentianales</taxon>
        <taxon>Apocynaceae</taxon>
        <taxon>Rauvolfioideae</taxon>
        <taxon>Vinceae</taxon>
        <taxon>Catharanthinae</taxon>
        <taxon>Catharanthus</taxon>
    </lineage>
</organism>
<keyword evidence="2" id="KW-1185">Reference proteome</keyword>
<proteinExistence type="predicted"/>
<protein>
    <submittedName>
        <fullName evidence="1">Uncharacterized protein</fullName>
    </submittedName>
</protein>
<name>A0ACB9ZYW5_CATRO</name>
<sequence length="114" mass="12262">METTRVRLAESDRVLDLIPCDSTLEPTTYTTFTIDNVTLSVNINTPAVNDAPAIDTNTLSPNTIDIVNDCGITVNTNNAPTIDIGTLSTDAMDTVYDSDLTLDTAFPTVDVHNI</sequence>
<evidence type="ECO:0000313" key="2">
    <source>
        <dbReference type="Proteomes" id="UP001060085"/>
    </source>
</evidence>
<accession>A0ACB9ZYW5</accession>
<evidence type="ECO:0000313" key="1">
    <source>
        <dbReference type="EMBL" id="KAI5653832.1"/>
    </source>
</evidence>
<reference evidence="2" key="1">
    <citation type="journal article" date="2023" name="Nat. Plants">
        <title>Single-cell RNA sequencing provides a high-resolution roadmap for understanding the multicellular compartmentation of specialized metabolism.</title>
        <authorList>
            <person name="Sun S."/>
            <person name="Shen X."/>
            <person name="Li Y."/>
            <person name="Li Y."/>
            <person name="Wang S."/>
            <person name="Li R."/>
            <person name="Zhang H."/>
            <person name="Shen G."/>
            <person name="Guo B."/>
            <person name="Wei J."/>
            <person name="Xu J."/>
            <person name="St-Pierre B."/>
            <person name="Chen S."/>
            <person name="Sun C."/>
        </authorList>
    </citation>
    <scope>NUCLEOTIDE SEQUENCE [LARGE SCALE GENOMIC DNA]</scope>
</reference>
<dbReference type="EMBL" id="CM044707">
    <property type="protein sequence ID" value="KAI5653832.1"/>
    <property type="molecule type" value="Genomic_DNA"/>
</dbReference>
<dbReference type="Proteomes" id="UP001060085">
    <property type="component" value="Linkage Group LG07"/>
</dbReference>
<gene>
    <name evidence="1" type="ORF">M9H77_31019</name>
</gene>